<name>E6PYH1_9ZZZZ</name>
<evidence type="ECO:0000256" key="1">
    <source>
        <dbReference type="SAM" id="Phobius"/>
    </source>
</evidence>
<keyword evidence="1" id="KW-0472">Membrane</keyword>
<dbReference type="EMBL" id="CABN01000079">
    <property type="protein sequence ID" value="CBH99980.1"/>
    <property type="molecule type" value="Genomic_DNA"/>
</dbReference>
<evidence type="ECO:0008006" key="3">
    <source>
        <dbReference type="Google" id="ProtNLM"/>
    </source>
</evidence>
<gene>
    <name evidence="2" type="ORF">CARN3_0955</name>
</gene>
<evidence type="ECO:0000313" key="2">
    <source>
        <dbReference type="EMBL" id="CBH99980.1"/>
    </source>
</evidence>
<dbReference type="AlphaFoldDB" id="E6PYH1"/>
<sequence length="219" mass="24099">MKKTYYLYALLVVSAAAGYYVWEHWDSWQQSSFTIVNSTAAVPSTTRSTVSWHKEDKTSIGFLVEMPAEANQTTVQADSELGTKVPVQMLVAKPDANTTFGVAWEDNPPVARVNDLIPDKMIDAARDQALSATETTKVSEVRSAAQGYPSREITAKNANGGYMDTRFIYAAPRLYMLIATYTSAGASHEKDITHFFNSFQIVTSKQLPQSLPQAVTTAN</sequence>
<reference evidence="2" key="1">
    <citation type="submission" date="2009-10" db="EMBL/GenBank/DDBJ databases">
        <title>Diversity of trophic interactions inside an arsenic-rich microbial ecosystem.</title>
        <authorList>
            <person name="Bertin P.N."/>
            <person name="Heinrich-Salmeron A."/>
            <person name="Pelletier E."/>
            <person name="Goulhen-Chollet F."/>
            <person name="Arsene-Ploetze F."/>
            <person name="Gallien S."/>
            <person name="Calteau A."/>
            <person name="Vallenet D."/>
            <person name="Casiot C."/>
            <person name="Chane-Woon-Ming B."/>
            <person name="Giloteaux L."/>
            <person name="Barakat M."/>
            <person name="Bonnefoy V."/>
            <person name="Bruneel O."/>
            <person name="Chandler M."/>
            <person name="Cleiss J."/>
            <person name="Duran R."/>
            <person name="Elbaz-Poulichet F."/>
            <person name="Fonknechten N."/>
            <person name="Lauga B."/>
            <person name="Mornico D."/>
            <person name="Ortet P."/>
            <person name="Schaeffer C."/>
            <person name="Siguier P."/>
            <person name="Alexander Thil Smith A."/>
            <person name="Van Dorsselaer A."/>
            <person name="Weissenbach J."/>
            <person name="Medigue C."/>
            <person name="Le Paslier D."/>
        </authorList>
    </citation>
    <scope>NUCLEOTIDE SEQUENCE</scope>
</reference>
<organism evidence="2">
    <name type="scientific">mine drainage metagenome</name>
    <dbReference type="NCBI Taxonomy" id="410659"/>
    <lineage>
        <taxon>unclassified sequences</taxon>
        <taxon>metagenomes</taxon>
        <taxon>ecological metagenomes</taxon>
    </lineage>
</organism>
<protein>
    <recommendedName>
        <fullName evidence="3">PsbP C-terminal domain-containing protein</fullName>
    </recommendedName>
</protein>
<keyword evidence="1" id="KW-0812">Transmembrane</keyword>
<comment type="caution">
    <text evidence="2">The sequence shown here is derived from an EMBL/GenBank/DDBJ whole genome shotgun (WGS) entry which is preliminary data.</text>
</comment>
<accession>E6PYH1</accession>
<proteinExistence type="predicted"/>
<feature type="transmembrane region" description="Helical" evidence="1">
    <location>
        <begin position="5"/>
        <end position="22"/>
    </location>
</feature>
<keyword evidence="1" id="KW-1133">Transmembrane helix</keyword>